<protein>
    <submittedName>
        <fullName evidence="3">Uncharacterized protein</fullName>
    </submittedName>
</protein>
<evidence type="ECO:0000256" key="1">
    <source>
        <dbReference type="SAM" id="MobiDB-lite"/>
    </source>
</evidence>
<evidence type="ECO:0000256" key="2">
    <source>
        <dbReference type="SAM" id="Phobius"/>
    </source>
</evidence>
<feature type="region of interest" description="Disordered" evidence="1">
    <location>
        <begin position="1"/>
        <end position="65"/>
    </location>
</feature>
<dbReference type="RefSeq" id="WP_370035724.1">
    <property type="nucleotide sequence ID" value="NZ_JBGBYS010000006.1"/>
</dbReference>
<accession>A0ABV4EJJ0</accession>
<evidence type="ECO:0000313" key="3">
    <source>
        <dbReference type="EMBL" id="MEY9258459.1"/>
    </source>
</evidence>
<feature type="compositionally biased region" description="Basic and acidic residues" evidence="1">
    <location>
        <begin position="1"/>
        <end position="17"/>
    </location>
</feature>
<dbReference type="InterPro" id="IPR045512">
    <property type="entry name" value="DUF6480"/>
</dbReference>
<feature type="transmembrane region" description="Helical" evidence="2">
    <location>
        <begin position="68"/>
        <end position="92"/>
    </location>
</feature>
<comment type="caution">
    <text evidence="3">The sequence shown here is derived from an EMBL/GenBank/DDBJ whole genome shotgun (WGS) entry which is preliminary data.</text>
</comment>
<gene>
    <name evidence="3" type="ORF">ABH903_001480</name>
</gene>
<organism evidence="3 4">
    <name type="scientific">Brevibacterium epidermidis</name>
    <dbReference type="NCBI Taxonomy" id="1698"/>
    <lineage>
        <taxon>Bacteria</taxon>
        <taxon>Bacillati</taxon>
        <taxon>Actinomycetota</taxon>
        <taxon>Actinomycetes</taxon>
        <taxon>Micrococcales</taxon>
        <taxon>Brevibacteriaceae</taxon>
        <taxon>Brevibacterium</taxon>
    </lineage>
</organism>
<keyword evidence="4" id="KW-1185">Reference proteome</keyword>
<keyword evidence="2" id="KW-0812">Transmembrane</keyword>
<feature type="compositionally biased region" description="Low complexity" evidence="1">
    <location>
        <begin position="19"/>
        <end position="30"/>
    </location>
</feature>
<proteinExistence type="predicted"/>
<sequence length="93" mass="9679">MSSHDDEQPRPNTDRHGTGNPNLDPGPAGDPDLDEGGSVRPGATPPESHSATASPPHPPASRPPKTKWVIVGIGCVLAVIVFFFVAYIVGIFG</sequence>
<feature type="compositionally biased region" description="Low complexity" evidence="1">
    <location>
        <begin position="45"/>
        <end position="54"/>
    </location>
</feature>
<reference evidence="3 4" key="1">
    <citation type="submission" date="2024-07" db="EMBL/GenBank/DDBJ databases">
        <title>Mealworm larvae gut microbial communities from Newark, Delaware, USA.</title>
        <authorList>
            <person name="Blenner M."/>
        </authorList>
    </citation>
    <scope>NUCLEOTIDE SEQUENCE [LARGE SCALE GENOMIC DNA]</scope>
    <source>
        <strain evidence="3 4">UD i117</strain>
    </source>
</reference>
<keyword evidence="2" id="KW-1133">Transmembrane helix</keyword>
<dbReference type="EMBL" id="JBGBYS010000006">
    <property type="protein sequence ID" value="MEY9258459.1"/>
    <property type="molecule type" value="Genomic_DNA"/>
</dbReference>
<keyword evidence="2" id="KW-0472">Membrane</keyword>
<name>A0ABV4EJJ0_BREEP</name>
<dbReference type="Pfam" id="PF20088">
    <property type="entry name" value="DUF6480"/>
    <property type="match status" value="1"/>
</dbReference>
<evidence type="ECO:0000313" key="4">
    <source>
        <dbReference type="Proteomes" id="UP001565435"/>
    </source>
</evidence>
<dbReference type="Proteomes" id="UP001565435">
    <property type="component" value="Unassembled WGS sequence"/>
</dbReference>